<evidence type="ECO:0000256" key="1">
    <source>
        <dbReference type="SAM" id="MobiDB-lite"/>
    </source>
</evidence>
<sequence>MTTTNKTPTLYIEGPAFWAATLPGWEIASAVFRGDGAPSDPPAKRPSPQLLAPAERRRAPDTVALALEVAGAAVAASGRNAADLPCVFASAHGDLGINDYMCGTLAADPLLLSPIKFHNSVHNAAVGYWTIGTGCMAASNSLAAYESSFASGLLEAAAQCAADQRAVLLAGYDMPAVGALASVTTSREMLAVALVISPTRSARTVASFEWSLAAGAQPATPVRSDAARALQVNAMADALPLFEALARGESESLTLPLSATLSLQVQLQPELQLEALS</sequence>
<organism evidence="3 4">
    <name type="scientific">Variovorax ginsengisoli</name>
    <dbReference type="NCBI Taxonomy" id="363844"/>
    <lineage>
        <taxon>Bacteria</taxon>
        <taxon>Pseudomonadati</taxon>
        <taxon>Pseudomonadota</taxon>
        <taxon>Betaproteobacteria</taxon>
        <taxon>Burkholderiales</taxon>
        <taxon>Comamonadaceae</taxon>
        <taxon>Variovorax</taxon>
    </lineage>
</organism>
<dbReference type="Pfam" id="PF13723">
    <property type="entry name" value="Ketoacyl-synt_2"/>
    <property type="match status" value="1"/>
</dbReference>
<gene>
    <name evidence="3" type="ORF">Q2T77_25035</name>
</gene>
<keyword evidence="4" id="KW-1185">Reference proteome</keyword>
<dbReference type="RefSeq" id="WP_301813299.1">
    <property type="nucleotide sequence ID" value="NZ_JAUJZH010000020.1"/>
</dbReference>
<evidence type="ECO:0000259" key="2">
    <source>
        <dbReference type="Pfam" id="PF13723"/>
    </source>
</evidence>
<dbReference type="InterPro" id="IPR014030">
    <property type="entry name" value="Ketoacyl_synth_N"/>
</dbReference>
<feature type="domain" description="Beta-ketoacyl synthase-like N-terminal" evidence="2">
    <location>
        <begin position="44"/>
        <end position="217"/>
    </location>
</feature>
<reference evidence="3" key="1">
    <citation type="submission" date="2023-06" db="EMBL/GenBank/DDBJ databases">
        <authorList>
            <person name="Jiang Y."/>
            <person name="Liu Q."/>
        </authorList>
    </citation>
    <scope>NUCLEOTIDE SEQUENCE</scope>
    <source>
        <strain evidence="3">CGMCC 1.12090</strain>
    </source>
</reference>
<feature type="region of interest" description="Disordered" evidence="1">
    <location>
        <begin position="36"/>
        <end position="55"/>
    </location>
</feature>
<dbReference type="EMBL" id="JAUKVY010000020">
    <property type="protein sequence ID" value="MDO1535556.1"/>
    <property type="molecule type" value="Genomic_DNA"/>
</dbReference>
<dbReference type="InterPro" id="IPR016039">
    <property type="entry name" value="Thiolase-like"/>
</dbReference>
<name>A0ABT8S9H6_9BURK</name>
<accession>A0ABT8S9H6</accession>
<dbReference type="Proteomes" id="UP001169027">
    <property type="component" value="Unassembled WGS sequence"/>
</dbReference>
<proteinExistence type="predicted"/>
<dbReference type="SUPFAM" id="SSF53901">
    <property type="entry name" value="Thiolase-like"/>
    <property type="match status" value="1"/>
</dbReference>
<evidence type="ECO:0000313" key="4">
    <source>
        <dbReference type="Proteomes" id="UP001169027"/>
    </source>
</evidence>
<comment type="caution">
    <text evidence="3">The sequence shown here is derived from an EMBL/GenBank/DDBJ whole genome shotgun (WGS) entry which is preliminary data.</text>
</comment>
<evidence type="ECO:0000313" key="3">
    <source>
        <dbReference type="EMBL" id="MDO1535556.1"/>
    </source>
</evidence>
<protein>
    <submittedName>
        <fullName evidence="3">Beta-ketoacyl synthase chain length factor</fullName>
    </submittedName>
</protein>